<organism evidence="2 3">
    <name type="scientific">Colletotrichum tofieldiae</name>
    <dbReference type="NCBI Taxonomy" id="708197"/>
    <lineage>
        <taxon>Eukaryota</taxon>
        <taxon>Fungi</taxon>
        <taxon>Dikarya</taxon>
        <taxon>Ascomycota</taxon>
        <taxon>Pezizomycotina</taxon>
        <taxon>Sordariomycetes</taxon>
        <taxon>Hypocreomycetidae</taxon>
        <taxon>Glomerellales</taxon>
        <taxon>Glomerellaceae</taxon>
        <taxon>Colletotrichum</taxon>
        <taxon>Colletotrichum spaethianum species complex</taxon>
    </lineage>
</organism>
<evidence type="ECO:0000313" key="2">
    <source>
        <dbReference type="EMBL" id="KZL69959.1"/>
    </source>
</evidence>
<reference evidence="2 3" key="1">
    <citation type="submission" date="2015-06" db="EMBL/GenBank/DDBJ databases">
        <title>Survival trade-offs in plant roots during colonization by closely related pathogenic and mutualistic fungi.</title>
        <authorList>
            <person name="Hacquard S."/>
            <person name="Kracher B."/>
            <person name="Hiruma K."/>
            <person name="Weinman A."/>
            <person name="Muench P."/>
            <person name="Garrido Oter R."/>
            <person name="Ver Loren van Themaat E."/>
            <person name="Dallerey J.-F."/>
            <person name="Damm U."/>
            <person name="Henrissat B."/>
            <person name="Lespinet O."/>
            <person name="Thon M."/>
            <person name="Kemen E."/>
            <person name="McHardy A.C."/>
            <person name="Schulze-Lefert P."/>
            <person name="O'Connell R.J."/>
        </authorList>
    </citation>
    <scope>NUCLEOTIDE SEQUENCE [LARGE SCALE GENOMIC DNA]</scope>
    <source>
        <strain evidence="2 3">0861</strain>
    </source>
</reference>
<dbReference type="Proteomes" id="UP000076552">
    <property type="component" value="Unassembled WGS sequence"/>
</dbReference>
<proteinExistence type="predicted"/>
<keyword evidence="3" id="KW-1185">Reference proteome</keyword>
<protein>
    <submittedName>
        <fullName evidence="2">Transcriptional elongation protein</fullName>
    </submittedName>
</protein>
<evidence type="ECO:0000313" key="3">
    <source>
        <dbReference type="Proteomes" id="UP000076552"/>
    </source>
</evidence>
<feature type="transmembrane region" description="Helical" evidence="1">
    <location>
        <begin position="147"/>
        <end position="168"/>
    </location>
</feature>
<comment type="caution">
    <text evidence="2">The sequence shown here is derived from an EMBL/GenBank/DDBJ whole genome shotgun (WGS) entry which is preliminary data.</text>
</comment>
<sequence>LNENPPKPDPSLDRFLSCLSISSFMILSASLIFLGCSKAVFLPPPDSAFFLAWAKTFFVCGFAVILSDTPPPSDGFSGSLSAGLSSVLSAAPAGAAVEAWVSADLDCVGLGSFFAVAAAAGLAPNDNEIFSPSALCSPLSLSSSSSAFSPLASAAFCALLICSRIIICSTSSFPRSCASFLLNASCLLSASGELSIHAIWIPFSFSSTRQMPSRPRCFANSVRLGHFVAFMCTCSLLAMYSW</sequence>
<gene>
    <name evidence="2" type="ORF">CT0861_12699</name>
</gene>
<keyword evidence="1" id="KW-0812">Transmembrane</keyword>
<name>A0A166RYL7_9PEZI</name>
<dbReference type="EMBL" id="LFIV01000098">
    <property type="protein sequence ID" value="KZL69959.1"/>
    <property type="molecule type" value="Genomic_DNA"/>
</dbReference>
<keyword evidence="1" id="KW-0472">Membrane</keyword>
<keyword evidence="1" id="KW-1133">Transmembrane helix</keyword>
<feature type="transmembrane region" description="Helical" evidence="1">
    <location>
        <begin position="180"/>
        <end position="203"/>
    </location>
</feature>
<dbReference type="AlphaFoldDB" id="A0A166RYL7"/>
<accession>A0A166RYL7</accession>
<feature type="transmembrane region" description="Helical" evidence="1">
    <location>
        <begin position="14"/>
        <end position="36"/>
    </location>
</feature>
<feature type="transmembrane region" description="Helical" evidence="1">
    <location>
        <begin position="48"/>
        <end position="66"/>
    </location>
</feature>
<evidence type="ECO:0000256" key="1">
    <source>
        <dbReference type="SAM" id="Phobius"/>
    </source>
</evidence>
<feature type="transmembrane region" description="Helical" evidence="1">
    <location>
        <begin position="223"/>
        <end position="240"/>
    </location>
</feature>
<feature type="non-terminal residue" evidence="2">
    <location>
        <position position="1"/>
    </location>
</feature>